<evidence type="ECO:0000256" key="3">
    <source>
        <dbReference type="ARBA" id="ARBA00022490"/>
    </source>
</evidence>
<dbReference type="PANTHER" id="PTHR33799">
    <property type="entry name" value="PTS PERMEASE-RELATED-RELATED"/>
    <property type="match status" value="1"/>
</dbReference>
<protein>
    <submittedName>
        <fullName evidence="9">PTS fructose transporter subunit IIA</fullName>
    </submittedName>
</protein>
<dbReference type="Proteomes" id="UP001501577">
    <property type="component" value="Unassembled WGS sequence"/>
</dbReference>
<dbReference type="CDD" id="cd00006">
    <property type="entry name" value="PTS_IIA_man"/>
    <property type="match status" value="1"/>
</dbReference>
<keyword evidence="2" id="KW-0813">Transport</keyword>
<keyword evidence="6" id="KW-0598">Phosphotransferase system</keyword>
<name>A0ABN3Y477_9ENTE</name>
<dbReference type="InterPro" id="IPR033887">
    <property type="entry name" value="PTS_IIA_man"/>
</dbReference>
<comment type="caution">
    <text evidence="9">The sequence shown here is derived from an EMBL/GenBank/DDBJ whole genome shotgun (WGS) entry which is preliminary data.</text>
</comment>
<keyword evidence="10" id="KW-1185">Reference proteome</keyword>
<evidence type="ECO:0000313" key="9">
    <source>
        <dbReference type="EMBL" id="GAA3009997.1"/>
    </source>
</evidence>
<evidence type="ECO:0000256" key="6">
    <source>
        <dbReference type="ARBA" id="ARBA00022683"/>
    </source>
</evidence>
<dbReference type="SUPFAM" id="SSF53062">
    <property type="entry name" value="PTS system fructose IIA component-like"/>
    <property type="match status" value="1"/>
</dbReference>
<evidence type="ECO:0000256" key="2">
    <source>
        <dbReference type="ARBA" id="ARBA00022448"/>
    </source>
</evidence>
<comment type="subcellular location">
    <subcellularLocation>
        <location evidence="1">Cytoplasm</location>
    </subcellularLocation>
</comment>
<dbReference type="InterPro" id="IPR036662">
    <property type="entry name" value="PTS_EIIA_man-typ_sf"/>
</dbReference>
<dbReference type="PROSITE" id="PS51096">
    <property type="entry name" value="PTS_EIIA_TYPE_4"/>
    <property type="match status" value="1"/>
</dbReference>
<dbReference type="RefSeq" id="WP_068709271.1">
    <property type="nucleotide sequence ID" value="NZ_BAAAXQ010000007.1"/>
</dbReference>
<accession>A0ABN3Y477</accession>
<evidence type="ECO:0000256" key="7">
    <source>
        <dbReference type="ARBA" id="ARBA00022777"/>
    </source>
</evidence>
<dbReference type="InterPro" id="IPR004701">
    <property type="entry name" value="PTS_EIIA_man-typ"/>
</dbReference>
<evidence type="ECO:0000256" key="1">
    <source>
        <dbReference type="ARBA" id="ARBA00004496"/>
    </source>
</evidence>
<evidence type="ECO:0000256" key="5">
    <source>
        <dbReference type="ARBA" id="ARBA00022679"/>
    </source>
</evidence>
<keyword evidence="7" id="KW-0418">Kinase</keyword>
<dbReference type="PANTHER" id="PTHR33799:SF1">
    <property type="entry name" value="PTS SYSTEM MANNOSE-SPECIFIC EIIAB COMPONENT-RELATED"/>
    <property type="match status" value="1"/>
</dbReference>
<organism evidence="9 10">
    <name type="scientific">Tetragenococcus solitarius</name>
    <dbReference type="NCBI Taxonomy" id="71453"/>
    <lineage>
        <taxon>Bacteria</taxon>
        <taxon>Bacillati</taxon>
        <taxon>Bacillota</taxon>
        <taxon>Bacilli</taxon>
        <taxon>Lactobacillales</taxon>
        <taxon>Enterococcaceae</taxon>
        <taxon>Tetragenococcus</taxon>
    </lineage>
</organism>
<evidence type="ECO:0000313" key="10">
    <source>
        <dbReference type="Proteomes" id="UP001501577"/>
    </source>
</evidence>
<reference evidence="9 10" key="1">
    <citation type="journal article" date="2019" name="Int. J. Syst. Evol. Microbiol.">
        <title>The Global Catalogue of Microorganisms (GCM) 10K type strain sequencing project: providing services to taxonomists for standard genome sequencing and annotation.</title>
        <authorList>
            <consortium name="The Broad Institute Genomics Platform"/>
            <consortium name="The Broad Institute Genome Sequencing Center for Infectious Disease"/>
            <person name="Wu L."/>
            <person name="Ma J."/>
        </authorList>
    </citation>
    <scope>NUCLEOTIDE SEQUENCE [LARGE SCALE GENOMIC DNA]</scope>
    <source>
        <strain evidence="9 10">JCM 8736</strain>
    </source>
</reference>
<dbReference type="Gene3D" id="3.40.50.510">
    <property type="entry name" value="Phosphotransferase system, mannose-type IIA component"/>
    <property type="match status" value="1"/>
</dbReference>
<dbReference type="Pfam" id="PF03610">
    <property type="entry name" value="EIIA-man"/>
    <property type="match status" value="1"/>
</dbReference>
<dbReference type="InterPro" id="IPR051471">
    <property type="entry name" value="Bacterial_PTS_sugar_comp"/>
</dbReference>
<keyword evidence="4" id="KW-0762">Sugar transport</keyword>
<keyword evidence="3" id="KW-0963">Cytoplasm</keyword>
<evidence type="ECO:0000256" key="4">
    <source>
        <dbReference type="ARBA" id="ARBA00022597"/>
    </source>
</evidence>
<sequence length="139" mass="15440">MNQILLVSHGDLAKGMLQTVSMLIGELDNIYAFSSYRDDENALLYRINEKIKTFNKSDEIYILTDIFGGSVNNEVLTLLNQPNITLIAGMNLGLVVGIATQADKINESELDRIIQESQQGIINCNAFLAKEMNKEGDDL</sequence>
<evidence type="ECO:0000259" key="8">
    <source>
        <dbReference type="PROSITE" id="PS51096"/>
    </source>
</evidence>
<feature type="domain" description="PTS EIIA type-4" evidence="8">
    <location>
        <begin position="1"/>
        <end position="137"/>
    </location>
</feature>
<proteinExistence type="predicted"/>
<dbReference type="EMBL" id="BAAAXQ010000007">
    <property type="protein sequence ID" value="GAA3009997.1"/>
    <property type="molecule type" value="Genomic_DNA"/>
</dbReference>
<keyword evidence="5" id="KW-0808">Transferase</keyword>
<gene>
    <name evidence="9" type="ORF">GCM10019998_02640</name>
</gene>